<feature type="coiled-coil region" evidence="1">
    <location>
        <begin position="146"/>
        <end position="254"/>
    </location>
</feature>
<dbReference type="Proteomes" id="UP000800097">
    <property type="component" value="Unassembled WGS sequence"/>
</dbReference>
<dbReference type="GO" id="GO:0051015">
    <property type="term" value="F:actin filament binding"/>
    <property type="evidence" value="ECO:0007669"/>
    <property type="project" value="TreeGrafter"/>
</dbReference>
<protein>
    <submittedName>
        <fullName evidence="3">Uncharacterized protein</fullName>
    </submittedName>
</protein>
<organism evidence="3 4">
    <name type="scientific">Westerdykella ornata</name>
    <dbReference type="NCBI Taxonomy" id="318751"/>
    <lineage>
        <taxon>Eukaryota</taxon>
        <taxon>Fungi</taxon>
        <taxon>Dikarya</taxon>
        <taxon>Ascomycota</taxon>
        <taxon>Pezizomycotina</taxon>
        <taxon>Dothideomycetes</taxon>
        <taxon>Pleosporomycetidae</taxon>
        <taxon>Pleosporales</taxon>
        <taxon>Sporormiaceae</taxon>
        <taxon>Westerdykella</taxon>
    </lineage>
</organism>
<dbReference type="EMBL" id="ML986486">
    <property type="protein sequence ID" value="KAF2279731.1"/>
    <property type="molecule type" value="Genomic_DNA"/>
</dbReference>
<feature type="compositionally biased region" description="Polar residues" evidence="2">
    <location>
        <begin position="546"/>
        <end position="561"/>
    </location>
</feature>
<dbReference type="GO" id="GO:0000146">
    <property type="term" value="F:microfilament motor activity"/>
    <property type="evidence" value="ECO:0007669"/>
    <property type="project" value="TreeGrafter"/>
</dbReference>
<feature type="region of interest" description="Disordered" evidence="2">
    <location>
        <begin position="68"/>
        <end position="102"/>
    </location>
</feature>
<proteinExistence type="predicted"/>
<feature type="compositionally biased region" description="Basic and acidic residues" evidence="2">
    <location>
        <begin position="484"/>
        <end position="529"/>
    </location>
</feature>
<reference evidence="3" key="1">
    <citation type="journal article" date="2020" name="Stud. Mycol.">
        <title>101 Dothideomycetes genomes: a test case for predicting lifestyles and emergence of pathogens.</title>
        <authorList>
            <person name="Haridas S."/>
            <person name="Albert R."/>
            <person name="Binder M."/>
            <person name="Bloem J."/>
            <person name="Labutti K."/>
            <person name="Salamov A."/>
            <person name="Andreopoulos B."/>
            <person name="Baker S."/>
            <person name="Barry K."/>
            <person name="Bills G."/>
            <person name="Bluhm B."/>
            <person name="Cannon C."/>
            <person name="Castanera R."/>
            <person name="Culley D."/>
            <person name="Daum C."/>
            <person name="Ezra D."/>
            <person name="Gonzalez J."/>
            <person name="Henrissat B."/>
            <person name="Kuo A."/>
            <person name="Liang C."/>
            <person name="Lipzen A."/>
            <person name="Lutzoni F."/>
            <person name="Magnuson J."/>
            <person name="Mondo S."/>
            <person name="Nolan M."/>
            <person name="Ohm R."/>
            <person name="Pangilinan J."/>
            <person name="Park H.-J."/>
            <person name="Ramirez L."/>
            <person name="Alfaro M."/>
            <person name="Sun H."/>
            <person name="Tritt A."/>
            <person name="Yoshinaga Y."/>
            <person name="Zwiers L.-H."/>
            <person name="Turgeon B."/>
            <person name="Goodwin S."/>
            <person name="Spatafora J."/>
            <person name="Crous P."/>
            <person name="Grigoriev I."/>
        </authorList>
    </citation>
    <scope>NUCLEOTIDE SEQUENCE</scope>
    <source>
        <strain evidence="3">CBS 379.55</strain>
    </source>
</reference>
<feature type="region of interest" description="Disordered" evidence="2">
    <location>
        <begin position="301"/>
        <end position="320"/>
    </location>
</feature>
<evidence type="ECO:0000313" key="4">
    <source>
        <dbReference type="Proteomes" id="UP000800097"/>
    </source>
</evidence>
<dbReference type="Gene3D" id="1.10.287.1490">
    <property type="match status" value="1"/>
</dbReference>
<dbReference type="AlphaFoldDB" id="A0A6A6JSZ4"/>
<dbReference type="PANTHER" id="PTHR45615:SF40">
    <property type="entry name" value="MYOSIN HEAVY CHAIN, NON-MUSCLE"/>
    <property type="match status" value="1"/>
</dbReference>
<sequence>MQEREAKWSKQFTRISEEKDEKERQLADMRRELEVTNETQLAAERKAQEMESDLMQLRREVADATTKLESLSSQNTALSSELSSLKEQLDQKKGEIQAKSRELSTLREERLGLEESNTRLIASIEHYKSQLAKGESILSETQEDCKQRLSKQSNDAAAALEDALNKLATLETEKASLEKAQIASVAQDRVLQKQVAEAEKAKELIESELRSHKQTIELLNTQHTAELASLQQRLEKCTQDLKKSDEKCKHIEDAKRRELEAHKEITAKKMEEKFQEQISAIRRQMLERKAEELTKRRQETLEENHLTTFPRDDGAGHDGSLDREREEMLLSSNPKRKIDRRNRTVTANVPQGGSPGRMHTPLMPRDQERHSPVFLFSPPWNGSTADNSREGIQGEPGAAALPCFQPTSPNLFDMDHKGQSVSMLVPATQEVEQRAISISPQFDPAVDIVPETQLCGQHSHIVNNIRFPCAGYNERSDALVEMPADRQRPFTPEQRRVAEHSRVKESRQGFQKERDGKPLVRDSDVESPSRPKSQANMASRMVPLLSSESGDSRSPVSNSAGRTPGNHSKRATYLVKLPYPPEKGRALLQDSGGLPTPSDSSGQKRKIHERSVDAGNGGNKRPKVSTKPPVSYTASRQSLGTAQLPSNRSSAVSRSPAHPSNVQNGGSRRTKSSRYHLRFSQELE</sequence>
<evidence type="ECO:0000256" key="1">
    <source>
        <dbReference type="SAM" id="Coils"/>
    </source>
</evidence>
<feature type="region of interest" description="Disordered" evidence="2">
    <location>
        <begin position="31"/>
        <end position="50"/>
    </location>
</feature>
<evidence type="ECO:0000313" key="3">
    <source>
        <dbReference type="EMBL" id="KAF2279731.1"/>
    </source>
</evidence>
<feature type="compositionally biased region" description="Polar residues" evidence="2">
    <location>
        <begin position="68"/>
        <end position="77"/>
    </location>
</feature>
<gene>
    <name evidence="3" type="ORF">EI97DRAFT_430755</name>
</gene>
<dbReference type="GO" id="GO:0016460">
    <property type="term" value="C:myosin II complex"/>
    <property type="evidence" value="ECO:0007669"/>
    <property type="project" value="TreeGrafter"/>
</dbReference>
<feature type="compositionally biased region" description="Basic and acidic residues" evidence="2">
    <location>
        <begin position="87"/>
        <end position="102"/>
    </location>
</feature>
<dbReference type="PANTHER" id="PTHR45615">
    <property type="entry name" value="MYOSIN HEAVY CHAIN, NON-MUSCLE"/>
    <property type="match status" value="1"/>
</dbReference>
<accession>A0A6A6JSZ4</accession>
<name>A0A6A6JSZ4_WESOR</name>
<evidence type="ECO:0000256" key="2">
    <source>
        <dbReference type="SAM" id="MobiDB-lite"/>
    </source>
</evidence>
<dbReference type="GO" id="GO:0005737">
    <property type="term" value="C:cytoplasm"/>
    <property type="evidence" value="ECO:0007669"/>
    <property type="project" value="TreeGrafter"/>
</dbReference>
<feature type="compositionally biased region" description="Basic residues" evidence="2">
    <location>
        <begin position="668"/>
        <end position="677"/>
    </location>
</feature>
<keyword evidence="4" id="KW-1185">Reference proteome</keyword>
<feature type="compositionally biased region" description="Basic and acidic residues" evidence="2">
    <location>
        <begin position="15"/>
        <end position="25"/>
    </location>
</feature>
<feature type="region of interest" description="Disordered" evidence="2">
    <location>
        <begin position="1"/>
        <end position="25"/>
    </location>
</feature>
<feature type="compositionally biased region" description="Polar residues" evidence="2">
    <location>
        <begin position="632"/>
        <end position="667"/>
    </location>
</feature>
<keyword evidence="1" id="KW-0175">Coiled coil</keyword>
<feature type="region of interest" description="Disordered" evidence="2">
    <location>
        <begin position="484"/>
        <end position="684"/>
    </location>
</feature>
<dbReference type="RefSeq" id="XP_033657270.1">
    <property type="nucleotide sequence ID" value="XM_033797767.1"/>
</dbReference>
<dbReference type="GeneID" id="54550942"/>
<dbReference type="GO" id="GO:0032982">
    <property type="term" value="C:myosin filament"/>
    <property type="evidence" value="ECO:0007669"/>
    <property type="project" value="TreeGrafter"/>
</dbReference>